<keyword evidence="4 6" id="KW-1133">Transmembrane helix</keyword>
<dbReference type="InterPro" id="IPR036259">
    <property type="entry name" value="MFS_trans_sf"/>
</dbReference>
<feature type="domain" description="Major facilitator superfamily (MFS) profile" evidence="7">
    <location>
        <begin position="9"/>
        <end position="416"/>
    </location>
</feature>
<feature type="transmembrane region" description="Helical" evidence="6">
    <location>
        <begin position="300"/>
        <end position="319"/>
    </location>
</feature>
<feature type="transmembrane region" description="Helical" evidence="6">
    <location>
        <begin position="393"/>
        <end position="411"/>
    </location>
</feature>
<evidence type="ECO:0000256" key="2">
    <source>
        <dbReference type="ARBA" id="ARBA00022448"/>
    </source>
</evidence>
<evidence type="ECO:0000256" key="6">
    <source>
        <dbReference type="SAM" id="Phobius"/>
    </source>
</evidence>
<dbReference type="InterPro" id="IPR011701">
    <property type="entry name" value="MFS"/>
</dbReference>
<comment type="subcellular location">
    <subcellularLocation>
        <location evidence="1">Cell membrane</location>
        <topology evidence="1">Multi-pass membrane protein</topology>
    </subcellularLocation>
</comment>
<feature type="transmembrane region" description="Helical" evidence="6">
    <location>
        <begin position="139"/>
        <end position="159"/>
    </location>
</feature>
<dbReference type="RefSeq" id="WP_093796439.1">
    <property type="nucleotide sequence ID" value="NZ_CP155571.1"/>
</dbReference>
<evidence type="ECO:0000259" key="7">
    <source>
        <dbReference type="PROSITE" id="PS50850"/>
    </source>
</evidence>
<reference evidence="8" key="1">
    <citation type="submission" date="2024-05" db="EMBL/GenBank/DDBJ databases">
        <title>Isolation and characterization of Sporomusa carbonis sp. nov., a carboxydotrophic hydrogenogen in the genus of Sporomusa isolated from a charcoal burning pile.</title>
        <authorList>
            <person name="Boeer T."/>
            <person name="Rosenbaum F."/>
            <person name="Eysell L."/>
            <person name="Mueller V."/>
            <person name="Daniel R."/>
            <person name="Poehlein A."/>
        </authorList>
    </citation>
    <scope>NUCLEOTIDE SEQUENCE [LARGE SCALE GENOMIC DNA]</scope>
    <source>
        <strain evidence="8">DSM 3132</strain>
    </source>
</reference>
<feature type="transmembrane region" description="Helical" evidence="6">
    <location>
        <begin position="102"/>
        <end position="127"/>
    </location>
</feature>
<gene>
    <name evidence="8" type="ORF">SPACI_056350</name>
</gene>
<feature type="transmembrane region" description="Helical" evidence="6">
    <location>
        <begin position="171"/>
        <end position="191"/>
    </location>
</feature>
<feature type="transmembrane region" description="Helical" evidence="6">
    <location>
        <begin position="365"/>
        <end position="387"/>
    </location>
</feature>
<feature type="transmembrane region" description="Helical" evidence="6">
    <location>
        <begin position="264"/>
        <end position="288"/>
    </location>
</feature>
<dbReference type="Proteomes" id="UP000216052">
    <property type="component" value="Chromosome"/>
</dbReference>
<evidence type="ECO:0000256" key="5">
    <source>
        <dbReference type="ARBA" id="ARBA00023136"/>
    </source>
</evidence>
<dbReference type="PROSITE" id="PS50850">
    <property type="entry name" value="MFS"/>
    <property type="match status" value="1"/>
</dbReference>
<dbReference type="PANTHER" id="PTHR11360">
    <property type="entry name" value="MONOCARBOXYLATE TRANSPORTER"/>
    <property type="match status" value="1"/>
</dbReference>
<evidence type="ECO:0000256" key="3">
    <source>
        <dbReference type="ARBA" id="ARBA00022692"/>
    </source>
</evidence>
<dbReference type="InterPro" id="IPR050327">
    <property type="entry name" value="Proton-linked_MCT"/>
</dbReference>
<dbReference type="Gene3D" id="1.20.1250.20">
    <property type="entry name" value="MFS general substrate transporter like domains"/>
    <property type="match status" value="2"/>
</dbReference>
<keyword evidence="9" id="KW-1185">Reference proteome</keyword>
<feature type="transmembrane region" description="Helical" evidence="6">
    <location>
        <begin position="78"/>
        <end position="96"/>
    </location>
</feature>
<dbReference type="SUPFAM" id="SSF103473">
    <property type="entry name" value="MFS general substrate transporter"/>
    <property type="match status" value="1"/>
</dbReference>
<keyword evidence="2" id="KW-0813">Transport</keyword>
<organism evidence="8 9">
    <name type="scientific">Sporomusa acidovorans (strain ATCC 49682 / DSM 3132 / Mol)</name>
    <dbReference type="NCBI Taxonomy" id="1123286"/>
    <lineage>
        <taxon>Bacteria</taxon>
        <taxon>Bacillati</taxon>
        <taxon>Bacillota</taxon>
        <taxon>Negativicutes</taxon>
        <taxon>Selenomonadales</taxon>
        <taxon>Sporomusaceae</taxon>
        <taxon>Sporomusa</taxon>
    </lineage>
</organism>
<name>A0ABZ3JAS3_SPOA4</name>
<feature type="transmembrane region" description="Helical" evidence="6">
    <location>
        <begin position="325"/>
        <end position="353"/>
    </location>
</feature>
<feature type="transmembrane region" description="Helical" evidence="6">
    <location>
        <begin position="234"/>
        <end position="258"/>
    </location>
</feature>
<evidence type="ECO:0000313" key="8">
    <source>
        <dbReference type="EMBL" id="XFO75514.1"/>
    </source>
</evidence>
<evidence type="ECO:0000256" key="4">
    <source>
        <dbReference type="ARBA" id="ARBA00022989"/>
    </source>
</evidence>
<evidence type="ECO:0000256" key="1">
    <source>
        <dbReference type="ARBA" id="ARBA00004651"/>
    </source>
</evidence>
<dbReference type="Pfam" id="PF07690">
    <property type="entry name" value="MFS_1"/>
    <property type="match status" value="1"/>
</dbReference>
<accession>A0ABZ3JAS3</accession>
<protein>
    <submittedName>
        <fullName evidence="8">L-lactate transporter</fullName>
    </submittedName>
</protein>
<dbReference type="EMBL" id="CP155571">
    <property type="protein sequence ID" value="XFO75514.1"/>
    <property type="molecule type" value="Genomic_DNA"/>
</dbReference>
<dbReference type="PANTHER" id="PTHR11360:SF284">
    <property type="entry name" value="EG:103B4.3 PROTEIN-RELATED"/>
    <property type="match status" value="1"/>
</dbReference>
<keyword evidence="5 6" id="KW-0472">Membrane</keyword>
<sequence>MSDERKFYGWNLVGVLWFIYLLNMGFVLYGGVVIHTYMMKEIVMDRATYGLAFTLVNFFTGVPAVLVGTSVVKYGVRWTMLFGSALLVIGTVWMALVTSAPWHYVVGFGAILGLGMGFSTIVPLTTVLSRWFVRMRGRAIGIAMTASGFAGFIASPLMNKIMVSNDGDWRQGWLIILGLVIFGAIITFIFVKERPEDMGQVPDGKIIDSTVSPSVDGPLITKYSWTPSEAYRTLAFWLVFIAAIAEGYPFYFFTAHWIPHLRGLGISAADAALAMGMFTMGGIAGRIIGGWLMDKIAARYAFATGLCGYIIGSILAMQVTPNNLILGYIAAICYGAAFGWTFVCQNTVVANFFGAKNYPKINGTLFSGSVLVGCCSGLIGGKVFDIFKSYNPAFYIIMTIVVIGIIAIIFAKMPVAPSVRSSENGSKIAG</sequence>
<evidence type="ECO:0000313" key="9">
    <source>
        <dbReference type="Proteomes" id="UP000216052"/>
    </source>
</evidence>
<proteinExistence type="predicted"/>
<keyword evidence="3 6" id="KW-0812">Transmembrane</keyword>
<feature type="transmembrane region" description="Helical" evidence="6">
    <location>
        <begin position="12"/>
        <end position="37"/>
    </location>
</feature>
<feature type="transmembrane region" description="Helical" evidence="6">
    <location>
        <begin position="49"/>
        <end position="71"/>
    </location>
</feature>
<dbReference type="InterPro" id="IPR020846">
    <property type="entry name" value="MFS_dom"/>
</dbReference>